<reference evidence="2 3" key="1">
    <citation type="submission" date="2016-08" db="EMBL/GenBank/DDBJ databases">
        <title>Genomes of anaerobic fungi encode conserved fungal cellulosomes for biomass hydrolysis.</title>
        <authorList>
            <consortium name="DOE Joint Genome Institute"/>
            <person name="Haitjema C.H."/>
            <person name="Gilmore S.P."/>
            <person name="Henske J.K."/>
            <person name="Solomon K.V."/>
            <person name="De Groot R."/>
            <person name="Kuo A."/>
            <person name="Mondo S.J."/>
            <person name="Salamov A.A."/>
            <person name="Labutti K."/>
            <person name="Zhao Z."/>
            <person name="Chiniquy J."/>
            <person name="Barry K."/>
            <person name="Brewer H.M."/>
            <person name="Purvine S.O."/>
            <person name="Wright A.T."/>
            <person name="Boxma B."/>
            <person name="Van Alen T."/>
            <person name="Hackstein J.H."/>
            <person name="Baker S.E."/>
            <person name="Grigoriev I.V."/>
            <person name="O'Malley M.A."/>
        </authorList>
    </citation>
    <scope>NUCLEOTIDE SEQUENCE [LARGE SCALE GENOMIC DNA]</scope>
    <source>
        <strain evidence="3">finn</strain>
    </source>
</reference>
<dbReference type="InterPro" id="IPR011989">
    <property type="entry name" value="ARM-like"/>
</dbReference>
<keyword evidence="1" id="KW-0472">Membrane</keyword>
<reference evidence="2 3" key="2">
    <citation type="submission" date="2016-08" db="EMBL/GenBank/DDBJ databases">
        <title>Pervasive Adenine N6-methylation of Active Genes in Fungi.</title>
        <authorList>
            <consortium name="DOE Joint Genome Institute"/>
            <person name="Mondo S.J."/>
            <person name="Dannebaum R.O."/>
            <person name="Kuo R.C."/>
            <person name="Labutti K."/>
            <person name="Haridas S."/>
            <person name="Kuo A."/>
            <person name="Salamov A."/>
            <person name="Ahrendt S.R."/>
            <person name="Lipzen A."/>
            <person name="Sullivan W."/>
            <person name="Andreopoulos W.B."/>
            <person name="Clum A."/>
            <person name="Lindquist E."/>
            <person name="Daum C."/>
            <person name="Ramamoorthy G.K."/>
            <person name="Gryganskyi A."/>
            <person name="Culley D."/>
            <person name="Magnuson J.K."/>
            <person name="James T.Y."/>
            <person name="O'Malley M.A."/>
            <person name="Stajich J.E."/>
            <person name="Spatafora J.W."/>
            <person name="Visel A."/>
            <person name="Grigoriev I.V."/>
        </authorList>
    </citation>
    <scope>NUCLEOTIDE SEQUENCE [LARGE SCALE GENOMIC DNA]</scope>
    <source>
        <strain evidence="3">finn</strain>
    </source>
</reference>
<dbReference type="InterPro" id="IPR016024">
    <property type="entry name" value="ARM-type_fold"/>
</dbReference>
<dbReference type="InterPro" id="IPR042462">
    <property type="entry name" value="ARMC7"/>
</dbReference>
<comment type="caution">
    <text evidence="2">The sequence shown here is derived from an EMBL/GenBank/DDBJ whole genome shotgun (WGS) entry which is preliminary data.</text>
</comment>
<feature type="transmembrane region" description="Helical" evidence="1">
    <location>
        <begin position="120"/>
        <end position="140"/>
    </location>
</feature>
<name>A0A1Y1VGS7_9FUNG</name>
<evidence type="ECO:0000313" key="3">
    <source>
        <dbReference type="Proteomes" id="UP000193719"/>
    </source>
</evidence>
<dbReference type="PANTHER" id="PTHR46263">
    <property type="entry name" value="ARMADILLO REPEAT-CONTAINING PROTEIN 7"/>
    <property type="match status" value="1"/>
</dbReference>
<dbReference type="Proteomes" id="UP000193719">
    <property type="component" value="Unassembled WGS sequence"/>
</dbReference>
<sequence length="184" mass="21370">MFQSHIHIQKRKGSKGTSRFQYLQDLVNEFQETQSIEDKQQIIANLANFSYDPINYNWLWELNVIDLFLDCLVEENLMLQELAIGGICNLCIVFIYSFMLDPRFHSYIVENDGIKLINSCLTSSVLEIVITAIMTLLLLLSDDCRSDILTRENRNCLIEFSKSNQSRLSTIANLFLKDHFNYAI</sequence>
<organism evidence="2 3">
    <name type="scientific">Piromyces finnis</name>
    <dbReference type="NCBI Taxonomy" id="1754191"/>
    <lineage>
        <taxon>Eukaryota</taxon>
        <taxon>Fungi</taxon>
        <taxon>Fungi incertae sedis</taxon>
        <taxon>Chytridiomycota</taxon>
        <taxon>Chytridiomycota incertae sedis</taxon>
        <taxon>Neocallimastigomycetes</taxon>
        <taxon>Neocallimastigales</taxon>
        <taxon>Neocallimastigaceae</taxon>
        <taxon>Piromyces</taxon>
    </lineage>
</organism>
<protein>
    <submittedName>
        <fullName evidence="2">Uncharacterized protein</fullName>
    </submittedName>
</protein>
<feature type="transmembrane region" description="Helical" evidence="1">
    <location>
        <begin position="82"/>
        <end position="99"/>
    </location>
</feature>
<keyword evidence="3" id="KW-1185">Reference proteome</keyword>
<dbReference type="STRING" id="1754191.A0A1Y1VGS7"/>
<dbReference type="Gene3D" id="1.25.10.10">
    <property type="entry name" value="Leucine-rich Repeat Variant"/>
    <property type="match status" value="1"/>
</dbReference>
<keyword evidence="1" id="KW-0812">Transmembrane</keyword>
<dbReference type="SUPFAM" id="SSF48371">
    <property type="entry name" value="ARM repeat"/>
    <property type="match status" value="1"/>
</dbReference>
<keyword evidence="1" id="KW-1133">Transmembrane helix</keyword>
<dbReference type="AlphaFoldDB" id="A0A1Y1VGS7"/>
<proteinExistence type="predicted"/>
<dbReference type="OrthoDB" id="201709at2759"/>
<accession>A0A1Y1VGS7</accession>
<evidence type="ECO:0000313" key="2">
    <source>
        <dbReference type="EMBL" id="ORX55909.1"/>
    </source>
</evidence>
<dbReference type="EMBL" id="MCFH01000008">
    <property type="protein sequence ID" value="ORX55909.1"/>
    <property type="molecule type" value="Genomic_DNA"/>
</dbReference>
<dbReference type="PANTHER" id="PTHR46263:SF1">
    <property type="entry name" value="ARMADILLO REPEAT-CONTAINING PROTEIN 7"/>
    <property type="match status" value="1"/>
</dbReference>
<gene>
    <name evidence="2" type="ORF">BCR36DRAFT_409953</name>
</gene>
<evidence type="ECO:0000256" key="1">
    <source>
        <dbReference type="SAM" id="Phobius"/>
    </source>
</evidence>